<dbReference type="AlphaFoldDB" id="A0AAU9ENW8"/>
<name>A0AAU9ENW8_9BACT</name>
<dbReference type="EMBL" id="AP028679">
    <property type="protein sequence ID" value="BEQ16219.1"/>
    <property type="molecule type" value="Genomic_DNA"/>
</dbReference>
<keyword evidence="3" id="KW-1185">Reference proteome</keyword>
<dbReference type="Pfam" id="PF13228">
    <property type="entry name" value="DUF4037"/>
    <property type="match status" value="1"/>
</dbReference>
<accession>A0AAU9ENW8</accession>
<feature type="domain" description="DUF4037" evidence="1">
    <location>
        <begin position="139"/>
        <end position="234"/>
    </location>
</feature>
<proteinExistence type="predicted"/>
<dbReference type="RefSeq" id="WP_338601732.1">
    <property type="nucleotide sequence ID" value="NZ_AP028679.1"/>
</dbReference>
<dbReference type="InterPro" id="IPR025117">
    <property type="entry name" value="DUF4037"/>
</dbReference>
<evidence type="ECO:0000313" key="3">
    <source>
        <dbReference type="Proteomes" id="UP001366166"/>
    </source>
</evidence>
<gene>
    <name evidence="2" type="ORF">FAK_32850</name>
</gene>
<evidence type="ECO:0000313" key="2">
    <source>
        <dbReference type="EMBL" id="BEQ16219.1"/>
    </source>
</evidence>
<organism evidence="2 3">
    <name type="scientific">Desulfoferula mesophila</name>
    <dbReference type="NCBI Taxonomy" id="3058419"/>
    <lineage>
        <taxon>Bacteria</taxon>
        <taxon>Pseudomonadati</taxon>
        <taxon>Thermodesulfobacteriota</taxon>
        <taxon>Desulfarculia</taxon>
        <taxon>Desulfarculales</taxon>
        <taxon>Desulfarculaceae</taxon>
        <taxon>Desulfoferula</taxon>
    </lineage>
</organism>
<sequence length="318" mass="35897">MHESASQNGLAIAKDYWLQWGHPWLAARHPQLLERIGVGLFSGSEVLGADDALSRDHGWGPRLEIFRSGQEGFSNEALQSEMTAAAPAEWEGFQNRYQFAPSIQVHNLAEYFGRNFPRRRLPESPLDWVCCDAKLPNLESHLHFVRHGAVFHDPAGILAEVRARLRTYPEDVWLLRMAQLCFDLAHYGEYNFCWRLVKRQDPVAAAMAVGSFQLAAMALSLVMDHDYAPYWKWLHHVFRSREFAARLDAHLLSMSTTLDYQSRAASIEAVCQLLMAELVERGILPPDLDDGSGLPLFFQARAYLLGRIGDPAVRALAG</sequence>
<protein>
    <recommendedName>
        <fullName evidence="1">DUF4037 domain-containing protein</fullName>
    </recommendedName>
</protein>
<reference evidence="3" key="1">
    <citation type="journal article" date="2023" name="Arch. Microbiol.">
        <title>Desulfoferula mesophilus gen. nov. sp. nov., a mesophilic sulfate-reducing bacterium isolated from a brackish lake sediment.</title>
        <authorList>
            <person name="Watanabe T."/>
            <person name="Yabe T."/>
            <person name="Tsuji J.M."/>
            <person name="Fukui M."/>
        </authorList>
    </citation>
    <scope>NUCLEOTIDE SEQUENCE [LARGE SCALE GENOMIC DNA]</scope>
    <source>
        <strain evidence="3">12FAK</strain>
    </source>
</reference>
<evidence type="ECO:0000259" key="1">
    <source>
        <dbReference type="Pfam" id="PF13228"/>
    </source>
</evidence>
<dbReference type="Proteomes" id="UP001366166">
    <property type="component" value="Chromosome"/>
</dbReference>
<dbReference type="KEGG" id="dmp:FAK_32850"/>